<dbReference type="STRING" id="3818.A0A444XRR1"/>
<evidence type="ECO:0000256" key="3">
    <source>
        <dbReference type="ARBA" id="ARBA00022679"/>
    </source>
</evidence>
<feature type="domain" description="Protein kinase" evidence="15">
    <location>
        <begin position="106"/>
        <end position="377"/>
    </location>
</feature>
<keyword evidence="6 12" id="KW-0547">Nucleotide-binding</keyword>
<dbReference type="AlphaFoldDB" id="A0A444XRR1"/>
<keyword evidence="5" id="KW-0732">Signal</keyword>
<dbReference type="PROSITE" id="PS00107">
    <property type="entry name" value="PROTEIN_KINASE_ATP"/>
    <property type="match status" value="1"/>
</dbReference>
<evidence type="ECO:0000256" key="14">
    <source>
        <dbReference type="SAM" id="Phobius"/>
    </source>
</evidence>
<keyword evidence="4 14" id="KW-0812">Transmembrane</keyword>
<dbReference type="SUPFAM" id="SSF56112">
    <property type="entry name" value="Protein kinase-like (PK-like)"/>
    <property type="match status" value="1"/>
</dbReference>
<name>A0A444XRR1_ARAHY</name>
<evidence type="ECO:0000256" key="12">
    <source>
        <dbReference type="PROSITE-ProRule" id="PRU10141"/>
    </source>
</evidence>
<dbReference type="PANTHER" id="PTHR46204">
    <property type="entry name" value="CHITIN ELICITOR RECEPTOR KINASE 1-RELATED"/>
    <property type="match status" value="1"/>
</dbReference>
<dbReference type="GO" id="GO:0019199">
    <property type="term" value="F:transmembrane receptor protein kinase activity"/>
    <property type="evidence" value="ECO:0007669"/>
    <property type="project" value="InterPro"/>
</dbReference>
<dbReference type="InterPro" id="IPR044812">
    <property type="entry name" value="CERK1/LYK3-like"/>
</dbReference>
<dbReference type="FunFam" id="1.10.510.10:FF:000468">
    <property type="entry name" value="PTI1-like tyrosine-protein kinase 3"/>
    <property type="match status" value="1"/>
</dbReference>
<evidence type="ECO:0000313" key="16">
    <source>
        <dbReference type="EMBL" id="RYQ92401.1"/>
    </source>
</evidence>
<organism evidence="16 17">
    <name type="scientific">Arachis hypogaea</name>
    <name type="common">Peanut</name>
    <dbReference type="NCBI Taxonomy" id="3818"/>
    <lineage>
        <taxon>Eukaryota</taxon>
        <taxon>Viridiplantae</taxon>
        <taxon>Streptophyta</taxon>
        <taxon>Embryophyta</taxon>
        <taxon>Tracheophyta</taxon>
        <taxon>Spermatophyta</taxon>
        <taxon>Magnoliopsida</taxon>
        <taxon>eudicotyledons</taxon>
        <taxon>Gunneridae</taxon>
        <taxon>Pentapetalae</taxon>
        <taxon>rosids</taxon>
        <taxon>fabids</taxon>
        <taxon>Fabales</taxon>
        <taxon>Fabaceae</taxon>
        <taxon>Papilionoideae</taxon>
        <taxon>50 kb inversion clade</taxon>
        <taxon>dalbergioids sensu lato</taxon>
        <taxon>Dalbergieae</taxon>
        <taxon>Pterocarpus clade</taxon>
        <taxon>Arachis</taxon>
    </lineage>
</organism>
<evidence type="ECO:0000256" key="13">
    <source>
        <dbReference type="RuleBase" id="RU000304"/>
    </source>
</evidence>
<dbReference type="Gene3D" id="1.10.510.10">
    <property type="entry name" value="Transferase(Phosphotransferase) domain 1"/>
    <property type="match status" value="1"/>
</dbReference>
<comment type="similarity">
    <text evidence="13">Belongs to the protein kinase superfamily.</text>
</comment>
<dbReference type="GO" id="GO:0005886">
    <property type="term" value="C:plasma membrane"/>
    <property type="evidence" value="ECO:0007669"/>
    <property type="project" value="UniProtKB-SubCell"/>
</dbReference>
<feature type="transmembrane region" description="Helical" evidence="14">
    <location>
        <begin position="18"/>
        <end position="41"/>
    </location>
</feature>
<dbReference type="PROSITE" id="PS50011">
    <property type="entry name" value="PROTEIN_KINASE_DOM"/>
    <property type="match status" value="1"/>
</dbReference>
<dbReference type="EMBL" id="SDMP01000019">
    <property type="protein sequence ID" value="RYQ92401.1"/>
    <property type="molecule type" value="Genomic_DNA"/>
</dbReference>
<evidence type="ECO:0000256" key="9">
    <source>
        <dbReference type="ARBA" id="ARBA00022989"/>
    </source>
</evidence>
<keyword evidence="11" id="KW-1015">Disulfide bond</keyword>
<evidence type="ECO:0000256" key="1">
    <source>
        <dbReference type="ARBA" id="ARBA00004162"/>
    </source>
</evidence>
<evidence type="ECO:0000313" key="17">
    <source>
        <dbReference type="Proteomes" id="UP000289738"/>
    </source>
</evidence>
<accession>A0A444XRR1</accession>
<evidence type="ECO:0000256" key="8">
    <source>
        <dbReference type="ARBA" id="ARBA00022840"/>
    </source>
</evidence>
<dbReference type="PROSITE" id="PS00108">
    <property type="entry name" value="PROTEIN_KINASE_ST"/>
    <property type="match status" value="1"/>
</dbReference>
<evidence type="ECO:0000256" key="6">
    <source>
        <dbReference type="ARBA" id="ARBA00022741"/>
    </source>
</evidence>
<evidence type="ECO:0000256" key="10">
    <source>
        <dbReference type="ARBA" id="ARBA00023136"/>
    </source>
</evidence>
<keyword evidence="7" id="KW-0418">Kinase</keyword>
<protein>
    <recommendedName>
        <fullName evidence="15">Protein kinase domain-containing protein</fullName>
    </recommendedName>
</protein>
<keyword evidence="2" id="KW-1003">Cell membrane</keyword>
<dbReference type="Pfam" id="PF00069">
    <property type="entry name" value="Pkinase"/>
    <property type="match status" value="1"/>
</dbReference>
<dbReference type="InterPro" id="IPR011009">
    <property type="entry name" value="Kinase-like_dom_sf"/>
</dbReference>
<dbReference type="Gene3D" id="3.30.200.20">
    <property type="entry name" value="Phosphorylase Kinase, domain 1"/>
    <property type="match status" value="1"/>
</dbReference>
<evidence type="ECO:0000256" key="2">
    <source>
        <dbReference type="ARBA" id="ARBA00022475"/>
    </source>
</evidence>
<dbReference type="GO" id="GO:0004674">
    <property type="term" value="F:protein serine/threonine kinase activity"/>
    <property type="evidence" value="ECO:0007669"/>
    <property type="project" value="UniProtKB-KW"/>
</dbReference>
<dbReference type="InterPro" id="IPR017441">
    <property type="entry name" value="Protein_kinase_ATP_BS"/>
</dbReference>
<evidence type="ECO:0000256" key="5">
    <source>
        <dbReference type="ARBA" id="ARBA00022729"/>
    </source>
</evidence>
<gene>
    <name evidence="16" type="ORF">Ahy_B09g098618</name>
</gene>
<comment type="caution">
    <text evidence="16">The sequence shown here is derived from an EMBL/GenBank/DDBJ whole genome shotgun (WGS) entry which is preliminary data.</text>
</comment>
<comment type="subcellular location">
    <subcellularLocation>
        <location evidence="1">Cell membrane</location>
        <topology evidence="1">Single-pass membrane protein</topology>
    </subcellularLocation>
</comment>
<dbReference type="GO" id="GO:0045087">
    <property type="term" value="P:innate immune response"/>
    <property type="evidence" value="ECO:0007669"/>
    <property type="project" value="InterPro"/>
</dbReference>
<dbReference type="Proteomes" id="UP000289738">
    <property type="component" value="Chromosome B09"/>
</dbReference>
<keyword evidence="3" id="KW-0808">Transferase</keyword>
<reference evidence="16 17" key="1">
    <citation type="submission" date="2019-01" db="EMBL/GenBank/DDBJ databases">
        <title>Sequencing of cultivated peanut Arachis hypogaea provides insights into genome evolution and oil improvement.</title>
        <authorList>
            <person name="Chen X."/>
        </authorList>
    </citation>
    <scope>NUCLEOTIDE SEQUENCE [LARGE SCALE GENOMIC DNA]</scope>
    <source>
        <strain evidence="17">cv. Fuhuasheng</strain>
        <tissue evidence="16">Leaves</tissue>
    </source>
</reference>
<evidence type="ECO:0000259" key="15">
    <source>
        <dbReference type="PROSITE" id="PS50011"/>
    </source>
</evidence>
<keyword evidence="17" id="KW-1185">Reference proteome</keyword>
<evidence type="ECO:0000256" key="4">
    <source>
        <dbReference type="ARBA" id="ARBA00022692"/>
    </source>
</evidence>
<evidence type="ECO:0000256" key="11">
    <source>
        <dbReference type="ARBA" id="ARBA00023157"/>
    </source>
</evidence>
<proteinExistence type="inferred from homology"/>
<keyword evidence="9 14" id="KW-1133">Transmembrane helix</keyword>
<feature type="binding site" evidence="12">
    <location>
        <position position="133"/>
    </location>
    <ligand>
        <name>ATP</name>
        <dbReference type="ChEBI" id="CHEBI:30616"/>
    </ligand>
</feature>
<dbReference type="InterPro" id="IPR000719">
    <property type="entry name" value="Prot_kinase_dom"/>
</dbReference>
<dbReference type="InterPro" id="IPR008271">
    <property type="entry name" value="Ser/Thr_kinase_AS"/>
</dbReference>
<sequence>MEAMCPSSNGGKGLSGGVIGGISVGIVAALLLLVFCVYVKCYRRRKMWNKKLVAKDSSENFVLQGETSHNAKNRTSASDDTSIIGVKVEKSAEFSYEELANATNNFSLAKKIGQGGFGEVYYGENGERAAIKKMDMKASKEFLAELKVLTRVHHLNLVIFLTYSIDCTLIGYCVEGSLFLVYEYIENGNLSQHLRNSDSEPLPWSTRVQIALDSARGLEYIHEHTMPVYIHRDVKSENILLDRNFRGEVADFGLTKLIDVGSSSAPTANMAGTFGYMPPEYVYRSVSPKIDVYAFGVVLYELISAKEALMRSGGASGAELKGLVALVIINDFAMELLQIEKQRKDEAHREALRVPNEERKKLKAVAAQIRAQEHKIAQQEVRETLLKERAEKLENWRMKVKKHGEKMAEKKELLRRQSSMWIDEANLEAQMMKLILRHKYWNPSFPFAESLIFPHLLWLGSVLCYLLHRSYIFVLCSIKVASSCK</sequence>
<dbReference type="GO" id="GO:0005524">
    <property type="term" value="F:ATP binding"/>
    <property type="evidence" value="ECO:0007669"/>
    <property type="project" value="UniProtKB-UniRule"/>
</dbReference>
<dbReference type="SMART" id="SM00220">
    <property type="entry name" value="S_TKc"/>
    <property type="match status" value="1"/>
</dbReference>
<keyword evidence="13" id="KW-0723">Serine/threonine-protein kinase</keyword>
<evidence type="ECO:0000256" key="7">
    <source>
        <dbReference type="ARBA" id="ARBA00022777"/>
    </source>
</evidence>
<dbReference type="PANTHER" id="PTHR46204:SF12">
    <property type="entry name" value="LYSM RECEPTOR KINASE K1B"/>
    <property type="match status" value="1"/>
</dbReference>
<keyword evidence="8 12" id="KW-0067">ATP-binding</keyword>
<keyword evidence="10 14" id="KW-0472">Membrane</keyword>